<dbReference type="InterPro" id="IPR010330">
    <property type="entry name" value="CoiA_nuc"/>
</dbReference>
<name>A0ABW4UZP8_9MICO</name>
<feature type="compositionally biased region" description="Pro residues" evidence="2">
    <location>
        <begin position="467"/>
        <end position="481"/>
    </location>
</feature>
<keyword evidence="5" id="KW-1185">Reference proteome</keyword>
<keyword evidence="1" id="KW-0175">Coiled coil</keyword>
<dbReference type="Pfam" id="PF06054">
    <property type="entry name" value="CoiA_nuc"/>
    <property type="match status" value="1"/>
</dbReference>
<organism evidence="4 5">
    <name type="scientific">Promicromonospora aerolata</name>
    <dbReference type="NCBI Taxonomy" id="195749"/>
    <lineage>
        <taxon>Bacteria</taxon>
        <taxon>Bacillati</taxon>
        <taxon>Actinomycetota</taxon>
        <taxon>Actinomycetes</taxon>
        <taxon>Micrococcales</taxon>
        <taxon>Promicromonosporaceae</taxon>
        <taxon>Promicromonospora</taxon>
    </lineage>
</organism>
<sequence>MDEADAAVLRRFQQSTEQMVLAADKHHGFRPVKFPVGLTDEVAKKAFRQYTQDHLVCVIEDCHAPLQAHFRTTRRPGFQHDSGTANPHGNESHLHQMGKRLVARWAGEQAGATVQVEATSRDRTRRPDVTINTPTGKKIAVEVQYASMTIAHYLARDQDHARQYAVRVWLLGHSGEQFTVDKGRIKLNELARKIAADGNTLLWINPQDGTILTAWSGSEKDPHPLRGQDKETGLWSIAPLDLCHIDDRTGILTPAGERIQIAEDRRLAARRQLELAQQARREEERRRAEIAARREAAQRAAAERQHRERTSTWDASAEKVWLDAWLIGEHRNKALTVLTATSPQEEAIADALGQSCVHWKTRVYQRIATARQGEWVSWGKALGALEATGDDGTSRRLSKSHWTAFEKYLRVLGEAGLILVIGDDHTPTTAPVSMDGKGKRRPHRAPDGRTRTTAVQAPASTPVQETAPPPPPPPPPPPAQEEPPALAESRQVEEPVQPQEATPAPAPDDGRGTEPATAARTAQGIRTERQGLGTLLDRLLRRRR</sequence>
<evidence type="ECO:0000256" key="1">
    <source>
        <dbReference type="SAM" id="Coils"/>
    </source>
</evidence>
<evidence type="ECO:0000259" key="3">
    <source>
        <dbReference type="Pfam" id="PF06054"/>
    </source>
</evidence>
<dbReference type="Proteomes" id="UP001597338">
    <property type="component" value="Unassembled WGS sequence"/>
</dbReference>
<dbReference type="RefSeq" id="WP_377179148.1">
    <property type="nucleotide sequence ID" value="NZ_JBHUHF010000001.1"/>
</dbReference>
<evidence type="ECO:0000313" key="4">
    <source>
        <dbReference type="EMBL" id="MFD2024015.1"/>
    </source>
</evidence>
<proteinExistence type="predicted"/>
<feature type="region of interest" description="Disordered" evidence="2">
    <location>
        <begin position="424"/>
        <end position="544"/>
    </location>
</feature>
<feature type="coiled-coil region" evidence="1">
    <location>
        <begin position="259"/>
        <end position="305"/>
    </location>
</feature>
<evidence type="ECO:0000313" key="5">
    <source>
        <dbReference type="Proteomes" id="UP001597338"/>
    </source>
</evidence>
<feature type="compositionally biased region" description="Polar residues" evidence="2">
    <location>
        <begin position="451"/>
        <end position="464"/>
    </location>
</feature>
<reference evidence="5" key="1">
    <citation type="journal article" date="2019" name="Int. J. Syst. Evol. Microbiol.">
        <title>The Global Catalogue of Microorganisms (GCM) 10K type strain sequencing project: providing services to taxonomists for standard genome sequencing and annotation.</title>
        <authorList>
            <consortium name="The Broad Institute Genomics Platform"/>
            <consortium name="The Broad Institute Genome Sequencing Center for Infectious Disease"/>
            <person name="Wu L."/>
            <person name="Ma J."/>
        </authorList>
    </citation>
    <scope>NUCLEOTIDE SEQUENCE [LARGE SCALE GENOMIC DNA]</scope>
    <source>
        <strain evidence="5">CCM 7043</strain>
    </source>
</reference>
<comment type="caution">
    <text evidence="4">The sequence shown here is derived from an EMBL/GenBank/DDBJ whole genome shotgun (WGS) entry which is preliminary data.</text>
</comment>
<gene>
    <name evidence="4" type="ORF">ACFSL2_00670</name>
</gene>
<protein>
    <submittedName>
        <fullName evidence="4">Competence protein CoiA family protein</fullName>
    </submittedName>
</protein>
<feature type="domain" description="Competence protein CoiA nuclease-like" evidence="3">
    <location>
        <begin position="91"/>
        <end position="174"/>
    </location>
</feature>
<dbReference type="EMBL" id="JBHUHF010000001">
    <property type="protein sequence ID" value="MFD2024015.1"/>
    <property type="molecule type" value="Genomic_DNA"/>
</dbReference>
<accession>A0ABW4UZP8</accession>
<evidence type="ECO:0000256" key="2">
    <source>
        <dbReference type="SAM" id="MobiDB-lite"/>
    </source>
</evidence>